<dbReference type="Proteomes" id="UP000887116">
    <property type="component" value="Unassembled WGS sequence"/>
</dbReference>
<dbReference type="GO" id="GO:0030729">
    <property type="term" value="F:acetoacetate-CoA ligase activity"/>
    <property type="evidence" value="ECO:0007669"/>
    <property type="project" value="TreeGrafter"/>
</dbReference>
<evidence type="ECO:0000259" key="1">
    <source>
        <dbReference type="Pfam" id="PF00501"/>
    </source>
</evidence>
<evidence type="ECO:0000313" key="2">
    <source>
        <dbReference type="EMBL" id="GFQ96118.1"/>
    </source>
</evidence>
<feature type="domain" description="AMP-dependent synthetase/ligase" evidence="1">
    <location>
        <begin position="2"/>
        <end position="291"/>
    </location>
</feature>
<dbReference type="InterPro" id="IPR045851">
    <property type="entry name" value="AMP-bd_C_sf"/>
</dbReference>
<reference evidence="2" key="1">
    <citation type="submission" date="2020-07" db="EMBL/GenBank/DDBJ databases">
        <title>Multicomponent nature underlies the extraordinary mechanical properties of spider dragline silk.</title>
        <authorList>
            <person name="Kono N."/>
            <person name="Nakamura H."/>
            <person name="Mori M."/>
            <person name="Yoshida Y."/>
            <person name="Ohtoshi R."/>
            <person name="Malay A.D."/>
            <person name="Moran D.A.P."/>
            <person name="Tomita M."/>
            <person name="Numata K."/>
            <person name="Arakawa K."/>
        </authorList>
    </citation>
    <scope>NUCLEOTIDE SEQUENCE</scope>
</reference>
<organism evidence="2 3">
    <name type="scientific">Trichonephila clavata</name>
    <name type="common">Joro spider</name>
    <name type="synonym">Nephila clavata</name>
    <dbReference type="NCBI Taxonomy" id="2740835"/>
    <lineage>
        <taxon>Eukaryota</taxon>
        <taxon>Metazoa</taxon>
        <taxon>Ecdysozoa</taxon>
        <taxon>Arthropoda</taxon>
        <taxon>Chelicerata</taxon>
        <taxon>Arachnida</taxon>
        <taxon>Araneae</taxon>
        <taxon>Araneomorphae</taxon>
        <taxon>Entelegynae</taxon>
        <taxon>Araneoidea</taxon>
        <taxon>Nephilidae</taxon>
        <taxon>Trichonephila</taxon>
    </lineage>
</organism>
<dbReference type="InterPro" id="IPR020845">
    <property type="entry name" value="AMP-binding_CS"/>
</dbReference>
<evidence type="ECO:0000313" key="3">
    <source>
        <dbReference type="Proteomes" id="UP000887116"/>
    </source>
</evidence>
<sequence length="479" mass="54912">MEPKFILTVDCFQEYGEQFYPIKNLASVTQDIPSLEKVIILVTKEETSPKDIKSVPKSMTLNDFLQSGLDKQGNVPDLVFEQLPFDHPIAINFTSGTTGVPKGVVHSATTLLAELRDFVFHLNLKKGDRFFNHCPVGWTLWDYPLPSLCLGVTQCIYSGHPAYTRPGFNIWNLFSKYKITFTFLATTYVDQLDRKGVVPDKGLTFENLRVMTMGASPVKPRNFEYLFNTLKKDLFIGNLYGTTEAFGDFTGFDFNLPSYNTECQVPALGVEIKCFDPQGNPVVGERGEIVFPLPTPSFPIFLWNDKNNIRMQETYFKKFEGVWCQNDEGWINPETGGLIVIGRTDDTINQDGERFAAADIYFAIDQMKELEDYICVAQNRWNGETRAVLFVRMKKGYALTEDMKEKIRETIKKELSRDYMPPDIIEIPEIPYNMNNKRMESVIRKIVETNKIPEVNNIKNPNCLRNFCDIPEILAYNKR</sequence>
<protein>
    <submittedName>
        <fullName evidence="2">Acetoacetyl-CoA synthetase</fullName>
    </submittedName>
</protein>
<dbReference type="SUPFAM" id="SSF56801">
    <property type="entry name" value="Acetyl-CoA synthetase-like"/>
    <property type="match status" value="1"/>
</dbReference>
<dbReference type="OrthoDB" id="10253869at2759"/>
<dbReference type="AlphaFoldDB" id="A0A8X6H4M1"/>
<proteinExistence type="predicted"/>
<dbReference type="Pfam" id="PF00501">
    <property type="entry name" value="AMP-binding"/>
    <property type="match status" value="1"/>
</dbReference>
<accession>A0A8X6H4M1</accession>
<gene>
    <name evidence="2" type="primary">AACS</name>
    <name evidence="2" type="ORF">TNCT_666531</name>
</gene>
<dbReference type="PROSITE" id="PS00455">
    <property type="entry name" value="AMP_BINDING"/>
    <property type="match status" value="1"/>
</dbReference>
<name>A0A8X6H4M1_TRICU</name>
<dbReference type="Gene3D" id="3.30.300.30">
    <property type="match status" value="1"/>
</dbReference>
<dbReference type="Gene3D" id="3.40.50.12780">
    <property type="entry name" value="N-terminal domain of ligase-like"/>
    <property type="match status" value="1"/>
</dbReference>
<dbReference type="InterPro" id="IPR000873">
    <property type="entry name" value="AMP-dep_synth/lig_dom"/>
</dbReference>
<dbReference type="PANTHER" id="PTHR42921">
    <property type="entry name" value="ACETOACETYL-COA SYNTHETASE"/>
    <property type="match status" value="1"/>
</dbReference>
<dbReference type="EMBL" id="BMAO01004654">
    <property type="protein sequence ID" value="GFQ96118.1"/>
    <property type="molecule type" value="Genomic_DNA"/>
</dbReference>
<dbReference type="InterPro" id="IPR042099">
    <property type="entry name" value="ANL_N_sf"/>
</dbReference>
<comment type="caution">
    <text evidence="2">The sequence shown here is derived from an EMBL/GenBank/DDBJ whole genome shotgun (WGS) entry which is preliminary data.</text>
</comment>
<dbReference type="PANTHER" id="PTHR42921:SF1">
    <property type="entry name" value="ACETOACETYL-COA SYNTHETASE"/>
    <property type="match status" value="1"/>
</dbReference>
<keyword evidence="3" id="KW-1185">Reference proteome</keyword>